<keyword evidence="1" id="KW-0732">Signal</keyword>
<dbReference type="RefSeq" id="XP_022960028.1">
    <property type="nucleotide sequence ID" value="XM_023104260.1"/>
</dbReference>
<dbReference type="Proteomes" id="UP000504609">
    <property type="component" value="Unplaced"/>
</dbReference>
<sequence length="196" mass="21751">MRGTKGTMDPLTFFQWLCCGWTCVRECCACCGCLDPNPGDAGDRNGSQNISINNICNNCWRHCNMCFYGACRCCNCCGDQRTDQSHSRVEKNNDKSLQANNNGAQPNEIIPVQGNGINPEIIGDNNELELNVVHMHSSKSHLDLPSLDLKSGNQNDLNFNPKILGSGNKIKVNVARMYPWKSFPESRSLRNYGANC</sequence>
<keyword evidence="2" id="KW-1185">Reference proteome</keyword>
<feature type="chain" id="PRO_5026833626" evidence="1">
    <location>
        <begin position="30"/>
        <end position="196"/>
    </location>
</feature>
<evidence type="ECO:0000313" key="2">
    <source>
        <dbReference type="Proteomes" id="UP000504609"/>
    </source>
</evidence>
<dbReference type="KEGG" id="cmos:111460900"/>
<organism evidence="2 3">
    <name type="scientific">Cucurbita moschata</name>
    <name type="common">Winter crookneck squash</name>
    <name type="synonym">Cucurbita pepo var. moschata</name>
    <dbReference type="NCBI Taxonomy" id="3662"/>
    <lineage>
        <taxon>Eukaryota</taxon>
        <taxon>Viridiplantae</taxon>
        <taxon>Streptophyta</taxon>
        <taxon>Embryophyta</taxon>
        <taxon>Tracheophyta</taxon>
        <taxon>Spermatophyta</taxon>
        <taxon>Magnoliopsida</taxon>
        <taxon>eudicotyledons</taxon>
        <taxon>Gunneridae</taxon>
        <taxon>Pentapetalae</taxon>
        <taxon>rosids</taxon>
        <taxon>fabids</taxon>
        <taxon>Cucurbitales</taxon>
        <taxon>Cucurbitaceae</taxon>
        <taxon>Cucurbiteae</taxon>
        <taxon>Cucurbita</taxon>
    </lineage>
</organism>
<name>A0A6J1H7N0_CUCMO</name>
<protein>
    <submittedName>
        <fullName evidence="3">Uncharacterized protein LOC111460900 isoform X1</fullName>
    </submittedName>
</protein>
<dbReference type="GeneID" id="111460900"/>
<dbReference type="AlphaFoldDB" id="A0A6J1H7N0"/>
<evidence type="ECO:0000256" key="1">
    <source>
        <dbReference type="SAM" id="SignalP"/>
    </source>
</evidence>
<gene>
    <name evidence="3" type="primary">LOC111460900</name>
</gene>
<feature type="signal peptide" evidence="1">
    <location>
        <begin position="1"/>
        <end position="29"/>
    </location>
</feature>
<proteinExistence type="predicted"/>
<accession>A0A6J1H7N0</accession>
<reference evidence="3" key="1">
    <citation type="submission" date="2025-08" db="UniProtKB">
        <authorList>
            <consortium name="RefSeq"/>
        </authorList>
    </citation>
    <scope>IDENTIFICATION</scope>
    <source>
        <tissue evidence="3">Young leaves</tissue>
    </source>
</reference>
<evidence type="ECO:0000313" key="3">
    <source>
        <dbReference type="RefSeq" id="XP_022960028.1"/>
    </source>
</evidence>